<evidence type="ECO:0000313" key="4">
    <source>
        <dbReference type="Proteomes" id="UP001187192"/>
    </source>
</evidence>
<dbReference type="Pfam" id="PF04195">
    <property type="entry name" value="Transposase_28"/>
    <property type="match status" value="1"/>
</dbReference>
<feature type="compositionally biased region" description="Basic and acidic residues" evidence="1">
    <location>
        <begin position="1"/>
        <end position="17"/>
    </location>
</feature>
<name>A0AA88E414_FICCA</name>
<feature type="region of interest" description="Disordered" evidence="1">
    <location>
        <begin position="1"/>
        <end position="69"/>
    </location>
</feature>
<organism evidence="3 4">
    <name type="scientific">Ficus carica</name>
    <name type="common">Common fig</name>
    <dbReference type="NCBI Taxonomy" id="3494"/>
    <lineage>
        <taxon>Eukaryota</taxon>
        <taxon>Viridiplantae</taxon>
        <taxon>Streptophyta</taxon>
        <taxon>Embryophyta</taxon>
        <taxon>Tracheophyta</taxon>
        <taxon>Spermatophyta</taxon>
        <taxon>Magnoliopsida</taxon>
        <taxon>eudicotyledons</taxon>
        <taxon>Gunneridae</taxon>
        <taxon>Pentapetalae</taxon>
        <taxon>rosids</taxon>
        <taxon>fabids</taxon>
        <taxon>Rosales</taxon>
        <taxon>Moraceae</taxon>
        <taxon>Ficeae</taxon>
        <taxon>Ficus</taxon>
    </lineage>
</organism>
<dbReference type="AlphaFoldDB" id="A0AA88E414"/>
<dbReference type="Proteomes" id="UP001187192">
    <property type="component" value="Unassembled WGS sequence"/>
</dbReference>
<dbReference type="InterPro" id="IPR007321">
    <property type="entry name" value="Transposase_28"/>
</dbReference>
<feature type="compositionally biased region" description="Polar residues" evidence="1">
    <location>
        <begin position="45"/>
        <end position="55"/>
    </location>
</feature>
<protein>
    <recommendedName>
        <fullName evidence="2">Transposase (putative) gypsy type domain-containing protein</fullName>
    </recommendedName>
</protein>
<evidence type="ECO:0000259" key="2">
    <source>
        <dbReference type="Pfam" id="PF04195"/>
    </source>
</evidence>
<dbReference type="EMBL" id="BTGU01000465">
    <property type="protein sequence ID" value="GMN67524.1"/>
    <property type="molecule type" value="Genomic_DNA"/>
</dbReference>
<feature type="domain" description="Transposase (putative) gypsy type" evidence="2">
    <location>
        <begin position="138"/>
        <end position="196"/>
    </location>
</feature>
<sequence>MDKEKQPIEDVDVERTNTESSDSSSDNEELMSTIRRSRFEHEFQHSQMGAGTSNEASERSRPATTSGEEILSIPPIARLTEQPRRLSTESFLRTSNPRSVLTESDLSDIRGRYGFLNEVQLRLPFKGERADSVSEGWICMYTIYFECGLRLPLPPLLVQTMHHYHLAIPQLLSNGMRVFLGLIALAEEAGVELTVDDVLAIYYPQENFKDHGRYSMYPRRKKQVVGEMKNADRY</sequence>
<gene>
    <name evidence="3" type="ORF">TIFTF001_036586</name>
</gene>
<comment type="caution">
    <text evidence="3">The sequence shown here is derived from an EMBL/GenBank/DDBJ whole genome shotgun (WGS) entry which is preliminary data.</text>
</comment>
<evidence type="ECO:0000313" key="3">
    <source>
        <dbReference type="EMBL" id="GMN67524.1"/>
    </source>
</evidence>
<reference evidence="3" key="1">
    <citation type="submission" date="2023-07" db="EMBL/GenBank/DDBJ databases">
        <title>draft genome sequence of fig (Ficus carica).</title>
        <authorList>
            <person name="Takahashi T."/>
            <person name="Nishimura K."/>
        </authorList>
    </citation>
    <scope>NUCLEOTIDE SEQUENCE</scope>
</reference>
<accession>A0AA88E414</accession>
<evidence type="ECO:0000256" key="1">
    <source>
        <dbReference type="SAM" id="MobiDB-lite"/>
    </source>
</evidence>
<keyword evidence="4" id="KW-1185">Reference proteome</keyword>
<proteinExistence type="predicted"/>